<gene>
    <name evidence="2" type="ORF">GWO12_00270</name>
</gene>
<organism evidence="2 3">
    <name type="scientific">Candidatus Kutchimonas denitrificans</name>
    <dbReference type="NCBI Taxonomy" id="3056748"/>
    <lineage>
        <taxon>Bacteria</taxon>
        <taxon>Pseudomonadati</taxon>
        <taxon>Gemmatimonadota</taxon>
        <taxon>Gemmatimonadia</taxon>
        <taxon>Candidatus Palauibacterales</taxon>
        <taxon>Candidatus Palauibacteraceae</taxon>
        <taxon>Candidatus Kutchimonas</taxon>
    </lineage>
</organism>
<evidence type="ECO:0000256" key="1">
    <source>
        <dbReference type="SAM" id="SignalP"/>
    </source>
</evidence>
<evidence type="ECO:0000313" key="2">
    <source>
        <dbReference type="EMBL" id="NIR73541.1"/>
    </source>
</evidence>
<feature type="chain" id="PRO_5042022961" description="DUF1579 domain-containing protein" evidence="1">
    <location>
        <begin position="20"/>
        <end position="183"/>
    </location>
</feature>
<comment type="caution">
    <text evidence="2">The sequence shown here is derived from an EMBL/GenBank/DDBJ whole genome shotgun (WGS) entry which is preliminary data.</text>
</comment>
<sequence>MCRSSLSLVFLFLGLTAFPQPGSAQKTPSPPPPVGSGESVIPACSADEHRQFDFWLGYWEVTDTTGQVVGTNAITRVASGCGLLEYWRSASGRTGTSLNWYEPGTGKWHQLWVGLGIYLRLSGGLEDGRMVLSGKRDSGGGAVIDRITWTPLEGGRVRQVWESSLDGGATWKLQFDGMYARKR</sequence>
<dbReference type="Proteomes" id="UP000702544">
    <property type="component" value="Unassembled WGS sequence"/>
</dbReference>
<evidence type="ECO:0008006" key="4">
    <source>
        <dbReference type="Google" id="ProtNLM"/>
    </source>
</evidence>
<dbReference type="AlphaFoldDB" id="A0AAE4Z8S1"/>
<name>A0AAE4Z8S1_9BACT</name>
<evidence type="ECO:0000313" key="3">
    <source>
        <dbReference type="Proteomes" id="UP000702544"/>
    </source>
</evidence>
<protein>
    <recommendedName>
        <fullName evidence="4">DUF1579 domain-containing protein</fullName>
    </recommendedName>
</protein>
<proteinExistence type="predicted"/>
<accession>A0AAE4Z8S1</accession>
<reference evidence="2 3" key="1">
    <citation type="submission" date="2020-01" db="EMBL/GenBank/DDBJ databases">
        <title>Genomes assembled from Gulf of Kutch pelagic sediment metagenomes.</title>
        <authorList>
            <person name="Chandrashekar M."/>
            <person name="Mahajan M.S."/>
            <person name="Dave K.J."/>
            <person name="Vatsa P."/>
            <person name="Nathani N.M."/>
        </authorList>
    </citation>
    <scope>NUCLEOTIDE SEQUENCE [LARGE SCALE GENOMIC DNA]</scope>
    <source>
        <strain evidence="2">KS3-K002</strain>
    </source>
</reference>
<keyword evidence="1" id="KW-0732">Signal</keyword>
<feature type="signal peptide" evidence="1">
    <location>
        <begin position="1"/>
        <end position="19"/>
    </location>
</feature>
<dbReference type="EMBL" id="JAACAK010000002">
    <property type="protein sequence ID" value="NIR73541.1"/>
    <property type="molecule type" value="Genomic_DNA"/>
</dbReference>